<reference evidence="1 2" key="1">
    <citation type="submission" date="2024-03" db="EMBL/GenBank/DDBJ databases">
        <authorList>
            <person name="Martinez-Hernandez J."/>
        </authorList>
    </citation>
    <scope>NUCLEOTIDE SEQUENCE [LARGE SCALE GENOMIC DNA]</scope>
</reference>
<sequence length="86" mass="10102">MAEREPSITRQGVVVENDRKGTYRCIEKGWEVYERRMLFDTKIETIKKQLLGQIEYVVGDIFKNGRSQSLRNSVCTDNTKNNQKLF</sequence>
<dbReference type="EMBL" id="CAXHTB010000005">
    <property type="protein sequence ID" value="CAL0306205.1"/>
    <property type="molecule type" value="Genomic_DNA"/>
</dbReference>
<accession>A0AAV1WA19</accession>
<evidence type="ECO:0000313" key="1">
    <source>
        <dbReference type="EMBL" id="CAL0306205.1"/>
    </source>
</evidence>
<evidence type="ECO:0000313" key="2">
    <source>
        <dbReference type="Proteomes" id="UP001497480"/>
    </source>
</evidence>
<keyword evidence="2" id="KW-1185">Reference proteome</keyword>
<gene>
    <name evidence="1" type="ORF">LLUT_LOCUS7265</name>
</gene>
<dbReference type="Proteomes" id="UP001497480">
    <property type="component" value="Unassembled WGS sequence"/>
</dbReference>
<protein>
    <submittedName>
        <fullName evidence="1">Uncharacterized protein</fullName>
    </submittedName>
</protein>
<dbReference type="AlphaFoldDB" id="A0AAV1WA19"/>
<proteinExistence type="predicted"/>
<comment type="caution">
    <text evidence="1">The sequence shown here is derived from an EMBL/GenBank/DDBJ whole genome shotgun (WGS) entry which is preliminary data.</text>
</comment>
<organism evidence="1 2">
    <name type="scientific">Lupinus luteus</name>
    <name type="common">European yellow lupine</name>
    <dbReference type="NCBI Taxonomy" id="3873"/>
    <lineage>
        <taxon>Eukaryota</taxon>
        <taxon>Viridiplantae</taxon>
        <taxon>Streptophyta</taxon>
        <taxon>Embryophyta</taxon>
        <taxon>Tracheophyta</taxon>
        <taxon>Spermatophyta</taxon>
        <taxon>Magnoliopsida</taxon>
        <taxon>eudicotyledons</taxon>
        <taxon>Gunneridae</taxon>
        <taxon>Pentapetalae</taxon>
        <taxon>rosids</taxon>
        <taxon>fabids</taxon>
        <taxon>Fabales</taxon>
        <taxon>Fabaceae</taxon>
        <taxon>Papilionoideae</taxon>
        <taxon>50 kb inversion clade</taxon>
        <taxon>genistoids sensu lato</taxon>
        <taxon>core genistoids</taxon>
        <taxon>Genisteae</taxon>
        <taxon>Lupinus</taxon>
    </lineage>
</organism>
<name>A0AAV1WA19_LUPLU</name>